<evidence type="ECO:0000256" key="5">
    <source>
        <dbReference type="ARBA" id="ARBA00022741"/>
    </source>
</evidence>
<feature type="binding site" evidence="8">
    <location>
        <position position="105"/>
    </location>
    <ligand>
        <name>ATP</name>
        <dbReference type="ChEBI" id="CHEBI:30616"/>
    </ligand>
</feature>
<comment type="function">
    <text evidence="8">Nucleotidyltransferase involved in the post-translational modification of proteins. It can catalyze the addition of adenosine monophosphate (AMP) or uridine monophosphate (UMP) to a protein, resulting in modifications known as AMPylation and UMPylation.</text>
</comment>
<feature type="binding site" evidence="8">
    <location>
        <position position="83"/>
    </location>
    <ligand>
        <name>ATP</name>
        <dbReference type="ChEBI" id="CHEBI:30616"/>
    </ligand>
</feature>
<comment type="caution">
    <text evidence="9">The sequence shown here is derived from an EMBL/GenBank/DDBJ whole genome shotgun (WGS) entry which is preliminary data.</text>
</comment>
<evidence type="ECO:0000256" key="2">
    <source>
        <dbReference type="ARBA" id="ARBA00022679"/>
    </source>
</evidence>
<evidence type="ECO:0000256" key="4">
    <source>
        <dbReference type="ARBA" id="ARBA00022723"/>
    </source>
</evidence>
<dbReference type="HAMAP" id="MF_00692">
    <property type="entry name" value="SelO"/>
    <property type="match status" value="1"/>
</dbReference>
<feature type="binding site" evidence="8">
    <location>
        <position position="117"/>
    </location>
    <ligand>
        <name>ATP</name>
        <dbReference type="ChEBI" id="CHEBI:30616"/>
    </ligand>
</feature>
<feature type="binding site" evidence="8">
    <location>
        <position position="168"/>
    </location>
    <ligand>
        <name>ATP</name>
        <dbReference type="ChEBI" id="CHEBI:30616"/>
    </ligand>
</feature>
<reference evidence="9 10" key="1">
    <citation type="journal article" date="2011" name="Front. Microbiol.">
        <title>Genomic signatures of strain selection and enhancement in Bacillus atrophaeus var. globigii, a historical biowarfare simulant.</title>
        <authorList>
            <person name="Gibbons H.S."/>
            <person name="Broomall S.M."/>
            <person name="McNew L.A."/>
            <person name="Daligault H."/>
            <person name="Chapman C."/>
            <person name="Bruce D."/>
            <person name="Karavis M."/>
            <person name="Krepps M."/>
            <person name="McGregor P.A."/>
            <person name="Hong C."/>
            <person name="Park K.H."/>
            <person name="Akmal A."/>
            <person name="Feldman A."/>
            <person name="Lin J.S."/>
            <person name="Chang W.E."/>
            <person name="Higgs B.W."/>
            <person name="Demirev P."/>
            <person name="Lindquist J."/>
            <person name="Liem A."/>
            <person name="Fochler E."/>
            <person name="Read T.D."/>
            <person name="Tapia R."/>
            <person name="Johnson S."/>
            <person name="Bishop-Lilly K.A."/>
            <person name="Detter C."/>
            <person name="Han C."/>
            <person name="Sozhamannan S."/>
            <person name="Rosenzweig C.N."/>
            <person name="Skowronski E.W."/>
        </authorList>
    </citation>
    <scope>NUCLEOTIDE SEQUENCE [LARGE SCALE GENOMIC DNA]</scope>
    <source>
        <strain evidence="9 10">TPS4-2</strain>
    </source>
</reference>
<organism evidence="9 10">
    <name type="scientific">Idiomarina piscisalsi</name>
    <dbReference type="NCBI Taxonomy" id="1096243"/>
    <lineage>
        <taxon>Bacteria</taxon>
        <taxon>Pseudomonadati</taxon>
        <taxon>Pseudomonadota</taxon>
        <taxon>Gammaproteobacteria</taxon>
        <taxon>Alteromonadales</taxon>
        <taxon>Idiomarinaceae</taxon>
        <taxon>Idiomarina</taxon>
    </lineage>
</organism>
<feature type="binding site" evidence="8">
    <location>
        <position position="85"/>
    </location>
    <ligand>
        <name>ATP</name>
        <dbReference type="ChEBI" id="CHEBI:30616"/>
    </ligand>
</feature>
<evidence type="ECO:0000256" key="3">
    <source>
        <dbReference type="ARBA" id="ARBA00022695"/>
    </source>
</evidence>
<feature type="active site" description="Proton acceptor" evidence="8">
    <location>
        <position position="242"/>
    </location>
</feature>
<keyword evidence="7 8" id="KW-0460">Magnesium</keyword>
<dbReference type="AlphaFoldDB" id="A0A432YW57"/>
<feature type="binding site" evidence="8">
    <location>
        <position position="243"/>
    </location>
    <ligand>
        <name>Mg(2+)</name>
        <dbReference type="ChEBI" id="CHEBI:18420"/>
    </ligand>
</feature>
<comment type="catalytic activity">
    <reaction evidence="8">
        <text>L-seryl-[protein] + UTP = O-(5'-uridylyl)-L-seryl-[protein] + diphosphate</text>
        <dbReference type="Rhea" id="RHEA:64604"/>
        <dbReference type="Rhea" id="RHEA-COMP:9863"/>
        <dbReference type="Rhea" id="RHEA-COMP:16635"/>
        <dbReference type="ChEBI" id="CHEBI:29999"/>
        <dbReference type="ChEBI" id="CHEBI:33019"/>
        <dbReference type="ChEBI" id="CHEBI:46398"/>
        <dbReference type="ChEBI" id="CHEBI:156051"/>
    </reaction>
</comment>
<evidence type="ECO:0000313" key="9">
    <source>
        <dbReference type="EMBL" id="RUO67559.1"/>
    </source>
</evidence>
<evidence type="ECO:0000256" key="8">
    <source>
        <dbReference type="HAMAP-Rule" id="MF_00692"/>
    </source>
</evidence>
<feature type="binding site" evidence="8">
    <location>
        <position position="252"/>
    </location>
    <ligand>
        <name>ATP</name>
        <dbReference type="ChEBI" id="CHEBI:30616"/>
    </ligand>
</feature>
<feature type="binding site" evidence="8">
    <location>
        <position position="175"/>
    </location>
    <ligand>
        <name>ATP</name>
        <dbReference type="ChEBI" id="CHEBI:30616"/>
    </ligand>
</feature>
<comment type="cofactor">
    <cofactor evidence="8">
        <name>Mg(2+)</name>
        <dbReference type="ChEBI" id="CHEBI:18420"/>
    </cofactor>
    <cofactor evidence="8">
        <name>Mn(2+)</name>
        <dbReference type="ChEBI" id="CHEBI:29035"/>
    </cofactor>
</comment>
<dbReference type="EC" id="2.7.7.108" evidence="8"/>
<dbReference type="PANTHER" id="PTHR32057:SF14">
    <property type="entry name" value="PROTEIN ADENYLYLTRANSFERASE SELO, MITOCHONDRIAL"/>
    <property type="match status" value="1"/>
</dbReference>
<feature type="binding site" evidence="8">
    <location>
        <position position="86"/>
    </location>
    <ligand>
        <name>ATP</name>
        <dbReference type="ChEBI" id="CHEBI:30616"/>
    </ligand>
</feature>
<dbReference type="GO" id="GO:0000287">
    <property type="term" value="F:magnesium ion binding"/>
    <property type="evidence" value="ECO:0007669"/>
    <property type="project" value="UniProtKB-UniRule"/>
</dbReference>
<dbReference type="EMBL" id="PIQA01000001">
    <property type="protein sequence ID" value="RUO67559.1"/>
    <property type="molecule type" value="Genomic_DNA"/>
</dbReference>
<accession>A0A432YW57</accession>
<dbReference type="Pfam" id="PF02696">
    <property type="entry name" value="SelO"/>
    <property type="match status" value="1"/>
</dbReference>
<comment type="catalytic activity">
    <reaction evidence="8">
        <text>L-seryl-[protein] + ATP = 3-O-(5'-adenylyl)-L-seryl-[protein] + diphosphate</text>
        <dbReference type="Rhea" id="RHEA:58120"/>
        <dbReference type="Rhea" id="RHEA-COMP:9863"/>
        <dbReference type="Rhea" id="RHEA-COMP:15073"/>
        <dbReference type="ChEBI" id="CHEBI:29999"/>
        <dbReference type="ChEBI" id="CHEBI:30616"/>
        <dbReference type="ChEBI" id="CHEBI:33019"/>
        <dbReference type="ChEBI" id="CHEBI:142516"/>
        <dbReference type="EC" id="2.7.7.108"/>
    </reaction>
</comment>
<name>A0A432YW57_9GAMM</name>
<dbReference type="RefSeq" id="WP_126751223.1">
    <property type="nucleotide sequence ID" value="NZ_JBHUMT010000016.1"/>
</dbReference>
<dbReference type="PANTHER" id="PTHR32057">
    <property type="entry name" value="PROTEIN ADENYLYLTRANSFERASE SELO, MITOCHONDRIAL"/>
    <property type="match status" value="1"/>
</dbReference>
<dbReference type="Proteomes" id="UP000288361">
    <property type="component" value="Unassembled WGS sequence"/>
</dbReference>
<comment type="catalytic activity">
    <reaction evidence="8">
        <text>L-histidyl-[protein] + UTP = N(tele)-(5'-uridylyl)-L-histidyl-[protein] + diphosphate</text>
        <dbReference type="Rhea" id="RHEA:83891"/>
        <dbReference type="Rhea" id="RHEA-COMP:9745"/>
        <dbReference type="Rhea" id="RHEA-COMP:20239"/>
        <dbReference type="ChEBI" id="CHEBI:29979"/>
        <dbReference type="ChEBI" id="CHEBI:33019"/>
        <dbReference type="ChEBI" id="CHEBI:46398"/>
        <dbReference type="ChEBI" id="CHEBI:233474"/>
    </reaction>
</comment>
<comment type="similarity">
    <text evidence="1 8">Belongs to the SELO family.</text>
</comment>
<evidence type="ECO:0000256" key="7">
    <source>
        <dbReference type="ARBA" id="ARBA00022842"/>
    </source>
</evidence>
<proteinExistence type="inferred from homology"/>
<evidence type="ECO:0000313" key="10">
    <source>
        <dbReference type="Proteomes" id="UP000288361"/>
    </source>
</evidence>
<comment type="catalytic activity">
    <reaction evidence="8">
        <text>L-tyrosyl-[protein] + UTP = O-(5'-uridylyl)-L-tyrosyl-[protein] + diphosphate</text>
        <dbReference type="Rhea" id="RHEA:83887"/>
        <dbReference type="Rhea" id="RHEA-COMP:10136"/>
        <dbReference type="Rhea" id="RHEA-COMP:20238"/>
        <dbReference type="ChEBI" id="CHEBI:33019"/>
        <dbReference type="ChEBI" id="CHEBI:46398"/>
        <dbReference type="ChEBI" id="CHEBI:46858"/>
        <dbReference type="ChEBI" id="CHEBI:90602"/>
    </reaction>
</comment>
<dbReference type="GO" id="GO:0070733">
    <property type="term" value="F:AMPylase activity"/>
    <property type="evidence" value="ECO:0007669"/>
    <property type="project" value="UniProtKB-EC"/>
</dbReference>
<evidence type="ECO:0000256" key="1">
    <source>
        <dbReference type="ARBA" id="ARBA00009747"/>
    </source>
</evidence>
<feature type="binding site" evidence="8">
    <location>
        <position position="118"/>
    </location>
    <ligand>
        <name>ATP</name>
        <dbReference type="ChEBI" id="CHEBI:30616"/>
    </ligand>
</feature>
<comment type="catalytic activity">
    <reaction evidence="8">
        <text>L-tyrosyl-[protein] + ATP = O-(5'-adenylyl)-L-tyrosyl-[protein] + diphosphate</text>
        <dbReference type="Rhea" id="RHEA:54288"/>
        <dbReference type="Rhea" id="RHEA-COMP:10136"/>
        <dbReference type="Rhea" id="RHEA-COMP:13846"/>
        <dbReference type="ChEBI" id="CHEBI:30616"/>
        <dbReference type="ChEBI" id="CHEBI:33019"/>
        <dbReference type="ChEBI" id="CHEBI:46858"/>
        <dbReference type="ChEBI" id="CHEBI:83624"/>
        <dbReference type="EC" id="2.7.7.108"/>
    </reaction>
</comment>
<protein>
    <recommendedName>
        <fullName evidence="8">Protein nucleotidyltransferase YdiU</fullName>
        <ecNumber evidence="8">2.7.7.-</ecNumber>
    </recommendedName>
    <alternativeName>
        <fullName evidence="8">Protein adenylyltransferase YdiU</fullName>
        <ecNumber evidence="8">2.7.7.108</ecNumber>
    </alternativeName>
    <alternativeName>
        <fullName evidence="8">Protein uridylyltransferase YdiU</fullName>
        <ecNumber evidence="8">2.7.7.-</ecNumber>
    </alternativeName>
</protein>
<keyword evidence="6 8" id="KW-0067">ATP-binding</keyword>
<keyword evidence="3 8" id="KW-0548">Nucleotidyltransferase</keyword>
<gene>
    <name evidence="8" type="primary">ydiU</name>
    <name evidence="8" type="synonym">selO</name>
    <name evidence="9" type="ORF">CWI73_01435</name>
</gene>
<feature type="binding site" evidence="8">
    <location>
        <position position="252"/>
    </location>
    <ligand>
        <name>Mg(2+)</name>
        <dbReference type="ChEBI" id="CHEBI:18420"/>
    </ligand>
</feature>
<evidence type="ECO:0000256" key="6">
    <source>
        <dbReference type="ARBA" id="ARBA00022840"/>
    </source>
</evidence>
<dbReference type="GO" id="GO:0005524">
    <property type="term" value="F:ATP binding"/>
    <property type="evidence" value="ECO:0007669"/>
    <property type="project" value="UniProtKB-UniRule"/>
</dbReference>
<dbReference type="InterPro" id="IPR003846">
    <property type="entry name" value="SelO"/>
</dbReference>
<keyword evidence="4 8" id="KW-0479">Metal-binding</keyword>
<keyword evidence="8" id="KW-0464">Manganese</keyword>
<dbReference type="EC" id="2.7.7.-" evidence="8"/>
<comment type="catalytic activity">
    <reaction evidence="8">
        <text>L-threonyl-[protein] + ATP = 3-O-(5'-adenylyl)-L-threonyl-[protein] + diphosphate</text>
        <dbReference type="Rhea" id="RHEA:54292"/>
        <dbReference type="Rhea" id="RHEA-COMP:11060"/>
        <dbReference type="Rhea" id="RHEA-COMP:13847"/>
        <dbReference type="ChEBI" id="CHEBI:30013"/>
        <dbReference type="ChEBI" id="CHEBI:30616"/>
        <dbReference type="ChEBI" id="CHEBI:33019"/>
        <dbReference type="ChEBI" id="CHEBI:138113"/>
        <dbReference type="EC" id="2.7.7.108"/>
    </reaction>
</comment>
<sequence>MPLIFDNQFANKFPELCHAQKIRPDGQAKLRWVNEALWKSLSHDSPPKELADWIAGNQDWPGTEPVAQKYAGHQFGQFNPYLGDGRGLLVGQVITANKRYDLHVKGAGPTPYSRGGDGRAVLRSSIRELLASEAFQALGIPTTRALALVSTEGQIQRETVEPGAMLVRVARTHIRFGHFEHCLYRNLEDSAKRLWQHSIEELWPSAADKTVSEQFRYVVNATAEMIAKWQAYGFVHGVMNTDNMSLAGETFDYGPYAFFDDYKPNHIFNHTDHAGRYGFMQQPGVGLWNLKRLAHALGLFAGDAPVDDVLDDYEPVLRQAFLTVMKQRLGLTHVDNDDTCWSLISGWLMLLETYQLDYNLSYRALGVLFDNDSQALHSSLEKTATEIKSKGQSWLSDYSKAVANNPDTETMKQVNPLVILRNHHAQYVIEQAEQGDDKPLTDYVSALMTPFKEVHNNTRWVAPPEPGQAPAELSCSS</sequence>
<keyword evidence="5 8" id="KW-0547">Nucleotide-binding</keyword>
<dbReference type="NCBIfam" id="NF000658">
    <property type="entry name" value="PRK00029.1"/>
    <property type="match status" value="1"/>
</dbReference>
<keyword evidence="2 8" id="KW-0808">Transferase</keyword>
<dbReference type="GO" id="GO:0030145">
    <property type="term" value="F:manganese ion binding"/>
    <property type="evidence" value="ECO:0007669"/>
    <property type="project" value="UniProtKB-UniRule"/>
</dbReference>